<evidence type="ECO:0000313" key="2">
    <source>
        <dbReference type="EMBL" id="CAE7726407.1"/>
    </source>
</evidence>
<reference evidence="2" key="1">
    <citation type="submission" date="2021-02" db="EMBL/GenBank/DDBJ databases">
        <authorList>
            <person name="Dougan E. K."/>
            <person name="Rhodes N."/>
            <person name="Thang M."/>
            <person name="Chan C."/>
        </authorList>
    </citation>
    <scope>NUCLEOTIDE SEQUENCE</scope>
</reference>
<protein>
    <submittedName>
        <fullName evidence="2">Retm protein</fullName>
    </submittedName>
</protein>
<keyword evidence="3" id="KW-1185">Reference proteome</keyword>
<dbReference type="Pfam" id="PF00650">
    <property type="entry name" value="CRAL_TRIO"/>
    <property type="match status" value="1"/>
</dbReference>
<dbReference type="PROSITE" id="PS50191">
    <property type="entry name" value="CRAL_TRIO"/>
    <property type="match status" value="1"/>
</dbReference>
<dbReference type="SUPFAM" id="SSF46938">
    <property type="entry name" value="CRAL/TRIO N-terminal domain"/>
    <property type="match status" value="1"/>
</dbReference>
<evidence type="ECO:0000313" key="3">
    <source>
        <dbReference type="Proteomes" id="UP000649617"/>
    </source>
</evidence>
<comment type="caution">
    <text evidence="2">The sequence shown here is derived from an EMBL/GenBank/DDBJ whole genome shotgun (WGS) entry which is preliminary data.</text>
</comment>
<evidence type="ECO:0000259" key="1">
    <source>
        <dbReference type="PROSITE" id="PS50191"/>
    </source>
</evidence>
<dbReference type="InterPro" id="IPR051064">
    <property type="entry name" value="SEC14/CRAL-TRIO_domain"/>
</dbReference>
<dbReference type="OrthoDB" id="1434354at2759"/>
<gene>
    <name evidence="2" type="primary">retm</name>
    <name evidence="2" type="ORF">SPIL2461_LOCUS20788</name>
</gene>
<organism evidence="2 3">
    <name type="scientific">Symbiodinium pilosum</name>
    <name type="common">Dinoflagellate</name>
    <dbReference type="NCBI Taxonomy" id="2952"/>
    <lineage>
        <taxon>Eukaryota</taxon>
        <taxon>Sar</taxon>
        <taxon>Alveolata</taxon>
        <taxon>Dinophyceae</taxon>
        <taxon>Suessiales</taxon>
        <taxon>Symbiodiniaceae</taxon>
        <taxon>Symbiodinium</taxon>
    </lineage>
</organism>
<dbReference type="SUPFAM" id="SSF52087">
    <property type="entry name" value="CRAL/TRIO domain"/>
    <property type="match status" value="1"/>
</dbReference>
<feature type="domain" description="CRAL-TRIO" evidence="1">
    <location>
        <begin position="135"/>
        <end position="301"/>
    </location>
</feature>
<dbReference type="PANTHER" id="PTHR23324">
    <property type="entry name" value="SEC14 RELATED PROTEIN"/>
    <property type="match status" value="1"/>
</dbReference>
<dbReference type="InterPro" id="IPR001251">
    <property type="entry name" value="CRAL-TRIO_dom"/>
</dbReference>
<sequence length="330" mass="36812">MALRIDSDLLAKEEAWQLGYGRFKYCGLREDPFGKPPDLQAPAALARLPLPDVDARELQGVRELQRRVSDIASVALRSDFCTLLRFFQEGQGDVGRAEACFREAVEWQKKHDVPRALTHWNLALFERCLAPWWPTGGFLGLGFEGEPVALERIGCADWTALHDNVPYDVLQKMDIVHCLRTLAGVEEDSLRRNVPFVNATLIEDLQGISWRTFSPRTLQALGAILKSRNHTVPRSARRVLIINAPAAFAAVWNTLKHILVNPHTASLMQIASAEESLKVLRQHMDDSIIPEYLGGTRSISGDPECRSLLAPGGTPPEAVFAHIRRLNQSS</sequence>
<accession>A0A812XFU6</accession>
<name>A0A812XFU6_SYMPI</name>
<dbReference type="InterPro" id="IPR036865">
    <property type="entry name" value="CRAL-TRIO_dom_sf"/>
</dbReference>
<dbReference type="AlphaFoldDB" id="A0A812XFU6"/>
<dbReference type="CDD" id="cd00170">
    <property type="entry name" value="SEC14"/>
    <property type="match status" value="1"/>
</dbReference>
<dbReference type="Gene3D" id="3.40.525.10">
    <property type="entry name" value="CRAL-TRIO lipid binding domain"/>
    <property type="match status" value="1"/>
</dbReference>
<dbReference type="PANTHER" id="PTHR23324:SF83">
    <property type="entry name" value="SEC14-LIKE PROTEIN 2"/>
    <property type="match status" value="1"/>
</dbReference>
<dbReference type="GO" id="GO:0005737">
    <property type="term" value="C:cytoplasm"/>
    <property type="evidence" value="ECO:0007669"/>
    <property type="project" value="TreeGrafter"/>
</dbReference>
<dbReference type="InterPro" id="IPR036273">
    <property type="entry name" value="CRAL/TRIO_N_dom_sf"/>
</dbReference>
<dbReference type="EMBL" id="CAJNIZ010045660">
    <property type="protein sequence ID" value="CAE7726407.1"/>
    <property type="molecule type" value="Genomic_DNA"/>
</dbReference>
<dbReference type="Proteomes" id="UP000649617">
    <property type="component" value="Unassembled WGS sequence"/>
</dbReference>
<proteinExistence type="predicted"/>